<organism evidence="1">
    <name type="scientific">viral metagenome</name>
    <dbReference type="NCBI Taxonomy" id="1070528"/>
    <lineage>
        <taxon>unclassified sequences</taxon>
        <taxon>metagenomes</taxon>
        <taxon>organismal metagenomes</taxon>
    </lineage>
</organism>
<sequence>MAVNAYQQHTCYFTEKVKGNVPKFGQNGYVYGNTETTSAVMENTANALVSYPIGYTSSTELNPRNDAISNKKIIVGMNVTVAYADVVAILSVSASPDGTNWTDVATAIADTTPNVTGIKQAVVDLTDIYAPYFRLTFNSSGLNVGTSGKSKFFYALPQ</sequence>
<proteinExistence type="predicted"/>
<accession>A0A6H1ZQV3</accession>
<evidence type="ECO:0000313" key="1">
    <source>
        <dbReference type="EMBL" id="QJA49655.1"/>
    </source>
</evidence>
<gene>
    <name evidence="1" type="ORF">TM448A01421_0012</name>
</gene>
<dbReference type="AlphaFoldDB" id="A0A6H1ZQV3"/>
<name>A0A6H1ZQV3_9ZZZZ</name>
<reference evidence="1" key="1">
    <citation type="submission" date="2020-03" db="EMBL/GenBank/DDBJ databases">
        <title>The deep terrestrial virosphere.</title>
        <authorList>
            <person name="Holmfeldt K."/>
            <person name="Nilsson E."/>
            <person name="Simone D."/>
            <person name="Lopez-Fernandez M."/>
            <person name="Wu X."/>
            <person name="de Brujin I."/>
            <person name="Lundin D."/>
            <person name="Andersson A."/>
            <person name="Bertilsson S."/>
            <person name="Dopson M."/>
        </authorList>
    </citation>
    <scope>NUCLEOTIDE SEQUENCE</scope>
    <source>
        <strain evidence="1">TM448A01421</strain>
    </source>
</reference>
<protein>
    <submittedName>
        <fullName evidence="1">Uncharacterized protein</fullName>
    </submittedName>
</protein>
<dbReference type="EMBL" id="MT144147">
    <property type="protein sequence ID" value="QJA49655.1"/>
    <property type="molecule type" value="Genomic_DNA"/>
</dbReference>
<dbReference type="Gene3D" id="2.60.120.260">
    <property type="entry name" value="Galactose-binding domain-like"/>
    <property type="match status" value="1"/>
</dbReference>